<comment type="caution">
    <text evidence="4">The sequence shown here is derived from an EMBL/GenBank/DDBJ whole genome shotgun (WGS) entry which is preliminary data.</text>
</comment>
<dbReference type="InterPro" id="IPR008928">
    <property type="entry name" value="6-hairpin_glycosidase_sf"/>
</dbReference>
<dbReference type="PANTHER" id="PTHR12654:SF3">
    <property type="entry name" value="NON-LYSOSOMAL GLUCOSYLCERAMIDASE"/>
    <property type="match status" value="1"/>
</dbReference>
<protein>
    <recommendedName>
        <fullName evidence="6">NLGase</fullName>
    </recommendedName>
</protein>
<evidence type="ECO:0000313" key="5">
    <source>
        <dbReference type="Proteomes" id="UP001472677"/>
    </source>
</evidence>
<dbReference type="Pfam" id="PF05212">
    <property type="entry name" value="DUF707"/>
    <property type="match status" value="1"/>
</dbReference>
<feature type="domain" description="Glycosyl-hydrolase family 116 N-terminal" evidence="3">
    <location>
        <begin position="94"/>
        <end position="399"/>
    </location>
</feature>
<evidence type="ECO:0008006" key="6">
    <source>
        <dbReference type="Google" id="ProtNLM"/>
    </source>
</evidence>
<evidence type="ECO:0000256" key="1">
    <source>
        <dbReference type="SAM" id="MobiDB-lite"/>
    </source>
</evidence>
<evidence type="ECO:0000259" key="3">
    <source>
        <dbReference type="Pfam" id="PF12215"/>
    </source>
</evidence>
<dbReference type="InterPro" id="IPR052566">
    <property type="entry name" value="Non-lysos_glucosylceramidase"/>
</dbReference>
<dbReference type="InterPro" id="IPR024462">
    <property type="entry name" value="GH116_N"/>
</dbReference>
<dbReference type="Pfam" id="PF12215">
    <property type="entry name" value="Glyco_hydr_116N"/>
    <property type="match status" value="1"/>
</dbReference>
<dbReference type="InterPro" id="IPR007877">
    <property type="entry name" value="DUF707"/>
</dbReference>
<sequence>MSEGNVLDEGSKDTSDHLIKTLKVEPGKPASLTWKRKLDGEGCIPSMFTLTLQEKLQMAPIGIRLLQQIREQSTKGRRVFIDPFAKRDITSSHGVPLGGVGAGSIGRSYKGEFKRWQLFPRICEDKPVLPNQFSVFVSRSSGEKYSSVLCSASPQLVKENAESGICSWDWNLKGNNSTYHALYPRAWTVYEGEPDPELKIVCRQISPFIPDNYKESSFPVSAFTFTLYNTGKTTADVTLLFTWANSVGGVSEFSGRHSNSKIMTADRQPPVTFAIAAQEKDGVRISECPCFFICGNSQGITAKEMWQEIKEHGSFERLESTEESVPSEPGSSIGAAIAATITIPSDSVRTVTFSLAWDCPEVKFLGGKTYHRRYTKFYGTNGDAAANIAHDAILEHSRWESMIEAWQRPILEDKKLPEWYRITLFNELYYLNSGGTIWTDGLPPVSLASIGGSKFSLDRSQLGLKSIIDAPCQNDTTVDILGRMASILDQINTPIASNSACGTNLLQEGEENIGQFLYLEGTEYHMWNTYDVHFYASFALIILFPKLQLSVQRDFAAAVMMHDSNKMKLLHDGRFAPRKVLGAVPHDIGMDDPWFEVNAYCLYNTDRWKDLNPKFVLQVYRDFAVTGNKKFAQAVWPSVYVAMAYMEQFDKDGDGMIENEGFPDQTYDTWSVSGISAYCGGLWVAALQAASALAGEVGDKDSEDYFWHKFLKAKDVYQKLWNGTYFNYDNSGSRTSSSIQADQLAGQWYARACGLLPIVDEDKAKGALEKVYIFNVLKVKDGKRGAVNGMLPDGRVDMSSMQSREIWSGITYAVAASMIHEDMVDMAFHTASGVFKAAWSEEGLGYSFQTPEAWNTDDQYRSILYMRPLAIWAMQWALSRPELPKQEPKPEVKADSYISQQASAMSDSKSRMCLGSLFVVASLFCGAYFISSGFFTRGYSERLSRWEVINMLQSSKSATCKVRCRPPGSEALPQGIIVKTSNLEMRPLWSDTVKPGNLGPSANLLAIAVGIKQKEIVDRIIKKFPARDFVVMLFHYDGVVDEWRDLEWSDRAIHLSAVNQTKWWFAKRFLHPDIVAEYKYIFLWDEDLGVDNFDPTQYLSIIEDEGLEISQPALDPVKSDVHHQITARKRNSRLHRRIYKFKGSGRCDSHSTAPPCIGWVEMMAPVFSRAAWRCAWYMIQNDLIHAWGLDMQLGYCAQGDRMKNVGVVDAQYIVHLGLPTLGVMAENELNSTQVNITRTRTEHFSKPEASAPSESHKVDNRPEVRRQSFIEMQMFRKRWENAVKEDKCWIDPYQQSSVN</sequence>
<gene>
    <name evidence="4" type="ORF">V6N12_030389</name>
</gene>
<dbReference type="PANTHER" id="PTHR12654">
    <property type="entry name" value="BILE ACID BETA-GLUCOSIDASE-RELATED"/>
    <property type="match status" value="1"/>
</dbReference>
<reference evidence="4 5" key="1">
    <citation type="journal article" date="2024" name="G3 (Bethesda)">
        <title>Genome assembly of Hibiscus sabdariffa L. provides insights into metabolisms of medicinal natural products.</title>
        <authorList>
            <person name="Kim T."/>
        </authorList>
    </citation>
    <scope>NUCLEOTIDE SEQUENCE [LARGE SCALE GENOMIC DNA]</scope>
    <source>
        <strain evidence="4">TK-2024</strain>
        <tissue evidence="4">Old leaves</tissue>
    </source>
</reference>
<dbReference type="InterPro" id="IPR012341">
    <property type="entry name" value="6hp_glycosidase-like_sf"/>
</dbReference>
<feature type="domain" description="Glycosyl-hydrolase family 116 catalytic region" evidence="2">
    <location>
        <begin position="514"/>
        <end position="874"/>
    </location>
</feature>
<accession>A0ABR2C0Y4</accession>
<name>A0ABR2C0Y4_9ROSI</name>
<proteinExistence type="predicted"/>
<evidence type="ECO:0000259" key="2">
    <source>
        <dbReference type="Pfam" id="PF04685"/>
    </source>
</evidence>
<dbReference type="Gene3D" id="1.50.10.10">
    <property type="match status" value="1"/>
</dbReference>
<dbReference type="EMBL" id="JBBPBM010000071">
    <property type="protein sequence ID" value="KAK8512981.1"/>
    <property type="molecule type" value="Genomic_DNA"/>
</dbReference>
<keyword evidence="5" id="KW-1185">Reference proteome</keyword>
<dbReference type="Proteomes" id="UP001472677">
    <property type="component" value="Unassembled WGS sequence"/>
</dbReference>
<evidence type="ECO:0000313" key="4">
    <source>
        <dbReference type="EMBL" id="KAK8512981.1"/>
    </source>
</evidence>
<dbReference type="SUPFAM" id="SSF48208">
    <property type="entry name" value="Six-hairpin glycosidases"/>
    <property type="match status" value="1"/>
</dbReference>
<feature type="region of interest" description="Disordered" evidence="1">
    <location>
        <begin position="1241"/>
        <end position="1262"/>
    </location>
</feature>
<dbReference type="Pfam" id="PF04685">
    <property type="entry name" value="DUF608"/>
    <property type="match status" value="1"/>
</dbReference>
<dbReference type="InterPro" id="IPR006775">
    <property type="entry name" value="GH116_catalytic"/>
</dbReference>
<organism evidence="4 5">
    <name type="scientific">Hibiscus sabdariffa</name>
    <name type="common">roselle</name>
    <dbReference type="NCBI Taxonomy" id="183260"/>
    <lineage>
        <taxon>Eukaryota</taxon>
        <taxon>Viridiplantae</taxon>
        <taxon>Streptophyta</taxon>
        <taxon>Embryophyta</taxon>
        <taxon>Tracheophyta</taxon>
        <taxon>Spermatophyta</taxon>
        <taxon>Magnoliopsida</taxon>
        <taxon>eudicotyledons</taxon>
        <taxon>Gunneridae</taxon>
        <taxon>Pentapetalae</taxon>
        <taxon>rosids</taxon>
        <taxon>malvids</taxon>
        <taxon>Malvales</taxon>
        <taxon>Malvaceae</taxon>
        <taxon>Malvoideae</taxon>
        <taxon>Hibiscus</taxon>
    </lineage>
</organism>